<accession>A0A9P1MAC2</accession>
<evidence type="ECO:0000256" key="1">
    <source>
        <dbReference type="SAM" id="MobiDB-lite"/>
    </source>
</evidence>
<evidence type="ECO:0000313" key="4">
    <source>
        <dbReference type="Proteomes" id="UP000838763"/>
    </source>
</evidence>
<dbReference type="OrthoDB" id="5430620at2759"/>
<organism evidence="3 4">
    <name type="scientific">Parascedosporium putredinis</name>
    <dbReference type="NCBI Taxonomy" id="1442378"/>
    <lineage>
        <taxon>Eukaryota</taxon>
        <taxon>Fungi</taxon>
        <taxon>Dikarya</taxon>
        <taxon>Ascomycota</taxon>
        <taxon>Pezizomycotina</taxon>
        <taxon>Sordariomycetes</taxon>
        <taxon>Hypocreomycetidae</taxon>
        <taxon>Microascales</taxon>
        <taxon>Microascaceae</taxon>
        <taxon>Parascedosporium</taxon>
    </lineage>
</organism>
<name>A0A9P1MAC2_9PEZI</name>
<sequence length="217" mass="23077">MAARFLLAALSIGAATLRPAQPPLQRGCFADQMYRCDDGALNLRGPQKTPFILKTASASAHVDGLVIRACGGYLAIGAGARECHGCQDADGVDCEEYGNQVVLLPNGEMAVDVEGGQEWYIRPSDGTLSYTRPEDTTTEGEGLGGEGVSIFEDGFFAPKSHPYWLSCLRTLPGGTPGTTRSYRLYSPSAPGVADLKCDQVKLVASSADKKDGAFQWH</sequence>
<feature type="chain" id="PRO_5040395102" evidence="2">
    <location>
        <begin position="17"/>
        <end position="217"/>
    </location>
</feature>
<proteinExistence type="predicted"/>
<gene>
    <name evidence="3" type="ORF">PPNO1_LOCUS3994</name>
</gene>
<evidence type="ECO:0000313" key="3">
    <source>
        <dbReference type="EMBL" id="CAI4214263.1"/>
    </source>
</evidence>
<feature type="signal peptide" evidence="2">
    <location>
        <begin position="1"/>
        <end position="16"/>
    </location>
</feature>
<evidence type="ECO:0000256" key="2">
    <source>
        <dbReference type="SAM" id="SignalP"/>
    </source>
</evidence>
<comment type="caution">
    <text evidence="3">The sequence shown here is derived from an EMBL/GenBank/DDBJ whole genome shotgun (WGS) entry which is preliminary data.</text>
</comment>
<keyword evidence="2" id="KW-0732">Signal</keyword>
<dbReference type="Proteomes" id="UP000838763">
    <property type="component" value="Unassembled WGS sequence"/>
</dbReference>
<feature type="region of interest" description="Disordered" evidence="1">
    <location>
        <begin position="125"/>
        <end position="144"/>
    </location>
</feature>
<dbReference type="AlphaFoldDB" id="A0A9P1MAC2"/>
<reference evidence="3" key="1">
    <citation type="submission" date="2022-11" db="EMBL/GenBank/DDBJ databases">
        <authorList>
            <person name="Scott C."/>
            <person name="Bruce N."/>
        </authorList>
    </citation>
    <scope>NUCLEOTIDE SEQUENCE</scope>
</reference>
<protein>
    <submittedName>
        <fullName evidence="3">Uncharacterized protein</fullName>
    </submittedName>
</protein>
<dbReference type="EMBL" id="CALLCH030000010">
    <property type="protein sequence ID" value="CAI4214263.1"/>
    <property type="molecule type" value="Genomic_DNA"/>
</dbReference>
<keyword evidence="4" id="KW-1185">Reference proteome</keyword>